<sequence>MVREGRGRSAGVAPTTCSGKRGGPSIERVSPEPPNDARAQALAAVLRPILRRAREPAPPPAPQAGAAPRPPDGSAVPPSGASGGAGQQLQEQGFAETAGWRGAVGILPAVLTLEELQRVIAPWDGLIHRSCSQQLLAAAGGRRPPPVGRASWEGARLMAPDGTGTIGVLPKTSALSEVPAPGDRHPSTRPTVRTVKRSGWELIRTCSTVHVLGAAWVVRHELARRLDAAGRAADTDTAAAPEGPGRQEPRRGAFELRLRRDDVEAWALRSGDRNALHLCCGAAAQAGLDVGRRSVVAHGLLLGALSLALVPGDGGPAHHLRFRFTAPLEVPPGEGAPLLVDLGGSCVSQKNWLVLARV</sequence>
<evidence type="ECO:0000256" key="1">
    <source>
        <dbReference type="SAM" id="MobiDB-lite"/>
    </source>
</evidence>
<feature type="compositionally biased region" description="Low complexity" evidence="1">
    <location>
        <begin position="230"/>
        <end position="244"/>
    </location>
</feature>
<feature type="compositionally biased region" description="Low complexity" evidence="1">
    <location>
        <begin position="63"/>
        <end position="80"/>
    </location>
</feature>
<reference evidence="2 3" key="1">
    <citation type="submission" date="2021-08" db="EMBL/GenBank/DDBJ databases">
        <title>Whole genome sequence of novel Actinomyces species strain MAS-1.</title>
        <authorList>
            <person name="Saito M."/>
            <person name="Kuwahara N."/>
            <person name="Takizawa T."/>
            <person name="Gotouda H."/>
            <person name="Ochiai T."/>
        </authorList>
    </citation>
    <scope>NUCLEOTIDE SEQUENCE [LARGE SCALE GENOMIC DNA]</scope>
    <source>
        <strain evidence="2 3">MAS-1</strain>
    </source>
</reference>
<protein>
    <recommendedName>
        <fullName evidence="4">MaoC-like domain-containing protein</fullName>
    </recommendedName>
</protein>
<evidence type="ECO:0000313" key="3">
    <source>
        <dbReference type="Proteomes" id="UP000824496"/>
    </source>
</evidence>
<accession>A0ABM7U8D1</accession>
<feature type="region of interest" description="Disordered" evidence="1">
    <location>
        <begin position="230"/>
        <end position="252"/>
    </location>
</feature>
<proteinExistence type="predicted"/>
<evidence type="ECO:0000313" key="2">
    <source>
        <dbReference type="EMBL" id="BDA63730.1"/>
    </source>
</evidence>
<dbReference type="Proteomes" id="UP000824496">
    <property type="component" value="Chromosome"/>
</dbReference>
<organism evidence="2 3">
    <name type="scientific">Actinomyces capricornis</name>
    <dbReference type="NCBI Taxonomy" id="2755559"/>
    <lineage>
        <taxon>Bacteria</taxon>
        <taxon>Bacillati</taxon>
        <taxon>Actinomycetota</taxon>
        <taxon>Actinomycetes</taxon>
        <taxon>Actinomycetales</taxon>
        <taxon>Actinomycetaceae</taxon>
        <taxon>Actinomyces</taxon>
    </lineage>
</organism>
<dbReference type="EMBL" id="AP025017">
    <property type="protein sequence ID" value="BDA63730.1"/>
    <property type="molecule type" value="Genomic_DNA"/>
</dbReference>
<keyword evidence="3" id="KW-1185">Reference proteome</keyword>
<gene>
    <name evidence="2" type="ORF">MANAM107_05640</name>
</gene>
<name>A0ABM7U8D1_9ACTO</name>
<evidence type="ECO:0008006" key="4">
    <source>
        <dbReference type="Google" id="ProtNLM"/>
    </source>
</evidence>
<dbReference type="InterPro" id="IPR029069">
    <property type="entry name" value="HotDog_dom_sf"/>
</dbReference>
<dbReference type="Gene3D" id="3.10.129.10">
    <property type="entry name" value="Hotdog Thioesterase"/>
    <property type="match status" value="1"/>
</dbReference>
<dbReference type="SUPFAM" id="SSF54637">
    <property type="entry name" value="Thioesterase/thiol ester dehydrase-isomerase"/>
    <property type="match status" value="1"/>
</dbReference>
<feature type="region of interest" description="Disordered" evidence="1">
    <location>
        <begin position="1"/>
        <end position="90"/>
    </location>
</feature>